<gene>
    <name evidence="1" type="ORF">JRA39_002316</name>
</gene>
<reference evidence="1" key="1">
    <citation type="submission" date="2024-02" db="EMBL/GenBank/DDBJ databases">
        <authorList>
            <consortium name="Clinical and Environmental Microbiology Branch: Whole genome sequencing antimicrobial resistance pathogens in the healthcare setting"/>
        </authorList>
    </citation>
    <scope>NUCLEOTIDE SEQUENCE</scope>
    <source>
        <strain evidence="1">2020GO-00142</strain>
    </source>
</reference>
<sequence length="45" mass="5019">MSCFNGNTEHASVMAKQLVFVSMFPTIPANTAKQKIHFIVDFFGI</sequence>
<accession>A0AAI9I0C7</accession>
<dbReference type="EMBL" id="AAZDVE040000016">
    <property type="protein sequence ID" value="EMP9433255.1"/>
    <property type="molecule type" value="Genomic_DNA"/>
</dbReference>
<comment type="caution">
    <text evidence="1">The sequence shown here is derived from an EMBL/GenBank/DDBJ whole genome shotgun (WGS) entry which is preliminary data.</text>
</comment>
<evidence type="ECO:0000313" key="1">
    <source>
        <dbReference type="EMBL" id="EMP9433255.1"/>
    </source>
</evidence>
<protein>
    <submittedName>
        <fullName evidence="1">Uncharacterized protein</fullName>
    </submittedName>
</protein>
<proteinExistence type="predicted"/>
<dbReference type="AlphaFoldDB" id="A0AAI9I0C7"/>
<organism evidence="1">
    <name type="scientific">Providencia stuartii</name>
    <dbReference type="NCBI Taxonomy" id="588"/>
    <lineage>
        <taxon>Bacteria</taxon>
        <taxon>Pseudomonadati</taxon>
        <taxon>Pseudomonadota</taxon>
        <taxon>Gammaproteobacteria</taxon>
        <taxon>Enterobacterales</taxon>
        <taxon>Morganellaceae</taxon>
        <taxon>Providencia</taxon>
    </lineage>
</organism>
<name>A0AAI9I0C7_PROST</name>